<keyword evidence="3" id="KW-0804">Transcription</keyword>
<sequence>MKAGPPDNPHWRAIARIVEHSITSGELPVGARLPTNPELAERHGVSKATIIQAKRYLITRGLIRAEQGVGTTVVSTVATIDSPTLTVSGPRDCQFVQHPASSSEAHIRVTVDSRLVGEIRSNVPWKAWKIKDTDVTWESLLSASGGHGCRRNVTIGLLPRDESDSANLLVTIDVQDDMANHSQRLTLVLDAAAFEVELATSAT</sequence>
<dbReference type="Gene3D" id="1.10.10.10">
    <property type="entry name" value="Winged helix-like DNA-binding domain superfamily/Winged helix DNA-binding domain"/>
    <property type="match status" value="1"/>
</dbReference>
<dbReference type="Pfam" id="PF00392">
    <property type="entry name" value="GntR"/>
    <property type="match status" value="1"/>
</dbReference>
<comment type="caution">
    <text evidence="5">The sequence shown here is derived from an EMBL/GenBank/DDBJ whole genome shotgun (WGS) entry which is preliminary data.</text>
</comment>
<evidence type="ECO:0000256" key="3">
    <source>
        <dbReference type="ARBA" id="ARBA00023163"/>
    </source>
</evidence>
<gene>
    <name evidence="5" type="ORF">GCM10025780_29350</name>
</gene>
<feature type="domain" description="HTH gntR-type" evidence="4">
    <location>
        <begin position="8"/>
        <end position="76"/>
    </location>
</feature>
<name>A0ABP8W6V2_9MICO</name>
<dbReference type="PANTHER" id="PTHR44846">
    <property type="entry name" value="MANNOSYL-D-GLYCERATE TRANSPORT/METABOLISM SYSTEM REPRESSOR MNGR-RELATED"/>
    <property type="match status" value="1"/>
</dbReference>
<dbReference type="InterPro" id="IPR000524">
    <property type="entry name" value="Tscrpt_reg_HTH_GntR"/>
</dbReference>
<dbReference type="CDD" id="cd07377">
    <property type="entry name" value="WHTH_GntR"/>
    <property type="match status" value="1"/>
</dbReference>
<dbReference type="Proteomes" id="UP001501295">
    <property type="component" value="Unassembled WGS sequence"/>
</dbReference>
<dbReference type="PANTHER" id="PTHR44846:SF1">
    <property type="entry name" value="MANNOSYL-D-GLYCERATE TRANSPORT_METABOLISM SYSTEM REPRESSOR MNGR-RELATED"/>
    <property type="match status" value="1"/>
</dbReference>
<dbReference type="InterPro" id="IPR036388">
    <property type="entry name" value="WH-like_DNA-bd_sf"/>
</dbReference>
<dbReference type="SMART" id="SM00345">
    <property type="entry name" value="HTH_GNTR"/>
    <property type="match status" value="1"/>
</dbReference>
<dbReference type="SUPFAM" id="SSF46785">
    <property type="entry name" value="Winged helix' DNA-binding domain"/>
    <property type="match status" value="1"/>
</dbReference>
<keyword evidence="6" id="KW-1185">Reference proteome</keyword>
<evidence type="ECO:0000259" key="4">
    <source>
        <dbReference type="PROSITE" id="PS50949"/>
    </source>
</evidence>
<evidence type="ECO:0000313" key="5">
    <source>
        <dbReference type="EMBL" id="GAA4682093.1"/>
    </source>
</evidence>
<dbReference type="EMBL" id="BAABLM010000007">
    <property type="protein sequence ID" value="GAA4682093.1"/>
    <property type="molecule type" value="Genomic_DNA"/>
</dbReference>
<accession>A0ABP8W6V2</accession>
<dbReference type="InterPro" id="IPR036390">
    <property type="entry name" value="WH_DNA-bd_sf"/>
</dbReference>
<dbReference type="RefSeq" id="WP_345376673.1">
    <property type="nucleotide sequence ID" value="NZ_BAABLM010000007.1"/>
</dbReference>
<organism evidence="5 6">
    <name type="scientific">Frondihabitans cladoniiphilus</name>
    <dbReference type="NCBI Taxonomy" id="715785"/>
    <lineage>
        <taxon>Bacteria</taxon>
        <taxon>Bacillati</taxon>
        <taxon>Actinomycetota</taxon>
        <taxon>Actinomycetes</taxon>
        <taxon>Micrococcales</taxon>
        <taxon>Microbacteriaceae</taxon>
        <taxon>Frondihabitans</taxon>
    </lineage>
</organism>
<keyword evidence="2" id="KW-0238">DNA-binding</keyword>
<evidence type="ECO:0000256" key="2">
    <source>
        <dbReference type="ARBA" id="ARBA00023125"/>
    </source>
</evidence>
<dbReference type="PROSITE" id="PS50949">
    <property type="entry name" value="HTH_GNTR"/>
    <property type="match status" value="1"/>
</dbReference>
<reference evidence="6" key="1">
    <citation type="journal article" date="2019" name="Int. J. Syst. Evol. Microbiol.">
        <title>The Global Catalogue of Microorganisms (GCM) 10K type strain sequencing project: providing services to taxonomists for standard genome sequencing and annotation.</title>
        <authorList>
            <consortium name="The Broad Institute Genomics Platform"/>
            <consortium name="The Broad Institute Genome Sequencing Center for Infectious Disease"/>
            <person name="Wu L."/>
            <person name="Ma J."/>
        </authorList>
    </citation>
    <scope>NUCLEOTIDE SEQUENCE [LARGE SCALE GENOMIC DNA]</scope>
    <source>
        <strain evidence="6">JCM 18956</strain>
    </source>
</reference>
<protein>
    <recommendedName>
        <fullName evidence="4">HTH gntR-type domain-containing protein</fullName>
    </recommendedName>
</protein>
<keyword evidence="1" id="KW-0805">Transcription regulation</keyword>
<proteinExistence type="predicted"/>
<evidence type="ECO:0000313" key="6">
    <source>
        <dbReference type="Proteomes" id="UP001501295"/>
    </source>
</evidence>
<evidence type="ECO:0000256" key="1">
    <source>
        <dbReference type="ARBA" id="ARBA00023015"/>
    </source>
</evidence>
<dbReference type="InterPro" id="IPR050679">
    <property type="entry name" value="Bact_HTH_transcr_reg"/>
</dbReference>